<dbReference type="RefSeq" id="WP_022581395.1">
    <property type="nucleotide sequence ID" value="NZ_CP031919.1"/>
</dbReference>
<gene>
    <name evidence="2" type="ORF">CCU01_007480</name>
</gene>
<name>A0A4P8C1E5_ECOLX</name>
<feature type="chain" id="PRO_5020625909" description="SinI like protein" evidence="1">
    <location>
        <begin position="30"/>
        <end position="321"/>
    </location>
</feature>
<reference evidence="2 3" key="1">
    <citation type="submission" date="2018-08" db="EMBL/GenBank/DDBJ databases">
        <title>Food and Water Consortium WGS.</title>
        <authorList>
            <person name="Tyson S."/>
            <person name="Peterson C.-L."/>
            <person name="Olson A."/>
            <person name="Tyler S."/>
            <person name="Cabral J."/>
            <person name="Lynch T."/>
            <person name="Knox N."/>
            <person name="Van Domselaar G."/>
            <person name="Graham M."/>
        </authorList>
    </citation>
    <scope>NUCLEOTIDE SEQUENCE [LARGE SCALE GENOMIC DNA]</scope>
    <source>
        <strain evidence="2 3">FWSEC0002</strain>
    </source>
</reference>
<dbReference type="AlphaFoldDB" id="A0A4P8C1E5"/>
<accession>A0A4P8C1E5</accession>
<dbReference type="NCBIfam" id="NF040711">
    <property type="entry name" value="partner_SinI"/>
    <property type="match status" value="1"/>
</dbReference>
<dbReference type="InterPro" id="IPR047745">
    <property type="entry name" value="SinI-like"/>
</dbReference>
<feature type="signal peptide" evidence="1">
    <location>
        <begin position="1"/>
        <end position="29"/>
    </location>
</feature>
<evidence type="ECO:0008006" key="4">
    <source>
        <dbReference type="Google" id="ProtNLM"/>
    </source>
</evidence>
<evidence type="ECO:0000256" key="1">
    <source>
        <dbReference type="SAM" id="SignalP"/>
    </source>
</evidence>
<sequence length="321" mass="34424">MKHYLKRPMTKVALALALAGYCAVPAAMAEGQGNLRAGQWQSETETTGTIQGTVPWITRSATEIIDADKSHVSITVDRGGRSASTDGEKQFHIGDKLTANWAIGDTQGDLDDNNTATKATLQWMSYSDQAGGDPKEIGTTGSDTYTIAAADADRYIGLKITPTTTTGDPNVAEQLILLDLSTNAGGGSDSDDIPEGPVFDDAVKVVIHEQGVNTNLLGKETKLKTNTTYQVMLWKDKNSNGSYDTGEEVTSQYNYRWRFTGTSLQLRTNGGIVNPSYNNSDLVIPVTNAEAKTAFDYSEGGLTLGADGVQGYGLSIDYQRK</sequence>
<dbReference type="Gene3D" id="2.60.40.2700">
    <property type="match status" value="1"/>
</dbReference>
<proteinExistence type="predicted"/>
<dbReference type="EMBL" id="CP031919">
    <property type="protein sequence ID" value="QCH92719.1"/>
    <property type="molecule type" value="Genomic_DNA"/>
</dbReference>
<keyword evidence="1" id="KW-0732">Signal</keyword>
<protein>
    <recommendedName>
        <fullName evidence="4">SinI like protein</fullName>
    </recommendedName>
</protein>
<evidence type="ECO:0000313" key="2">
    <source>
        <dbReference type="EMBL" id="QCH92719.1"/>
    </source>
</evidence>
<evidence type="ECO:0000313" key="3">
    <source>
        <dbReference type="Proteomes" id="UP000310529"/>
    </source>
</evidence>
<dbReference type="Proteomes" id="UP000310529">
    <property type="component" value="Chromosome"/>
</dbReference>
<organism evidence="2 3">
    <name type="scientific">Escherichia coli O145:NM</name>
    <dbReference type="NCBI Taxonomy" id="991919"/>
    <lineage>
        <taxon>Bacteria</taxon>
        <taxon>Pseudomonadati</taxon>
        <taxon>Pseudomonadota</taxon>
        <taxon>Gammaproteobacteria</taxon>
        <taxon>Enterobacterales</taxon>
        <taxon>Enterobacteriaceae</taxon>
        <taxon>Escherichia</taxon>
    </lineage>
</organism>